<evidence type="ECO:0008006" key="3">
    <source>
        <dbReference type="Google" id="ProtNLM"/>
    </source>
</evidence>
<dbReference type="AlphaFoldDB" id="A0A1H6LI68"/>
<proteinExistence type="predicted"/>
<organism evidence="1 2">
    <name type="scientific">Ruminococcus flavefaciens</name>
    <dbReference type="NCBI Taxonomy" id="1265"/>
    <lineage>
        <taxon>Bacteria</taxon>
        <taxon>Bacillati</taxon>
        <taxon>Bacillota</taxon>
        <taxon>Clostridia</taxon>
        <taxon>Eubacteriales</taxon>
        <taxon>Oscillospiraceae</taxon>
        <taxon>Ruminococcus</taxon>
    </lineage>
</organism>
<sequence>MEETFEDLAWAVTSDPFDAQKLIEQHKKELNVRVVELSESLAAEKCAEQTEKLRTEITEQVRREFTVEEGTKLFHSSPFISETVKIGGYVFDGASFIAHKVKKDPAYDEKHLDLNPYFDHWQLKYKTRGPKFISSVKVTGCLIVAASGPGICYAFLIIIKGRASPLIFYDGDLSDRRIISELQLEDTSLETKYVAEAFRRSLLMCSAVYFYSPPTHAGWCLTPSGDSIFCSSEYNNLLFKRLYKGKGLRNVFEDIMLDKPKRAYSDILADYHNLVKDSLPMKIGTVISAMSRLLPQFKEESLTQDRAWAVETSDDTTSKVMTVVMQNRQHRTMETLFSSMRLPYIEEQAKRYVDCVAIIRHDCTICSMHDFNKILKYLYELLHNGNGNDDLKRIVPVLVIDRAGSIPEGLELHQLSLTEQLKIENLEKVQKVVGELDCNIVKFAERNPDALKQRMKKAIANAREMIKTLPMRSQSSSAVIFIATALLLREGGLFTDSDVQDMLQWLRNEVKERTSMSRSVCKAIGDVTSDAVCTGRLEIGLEEGPPYWNHEKALISSDDSFCLTRNVFIEEILANSDVSVGINKAMEALEAEGVLIPYPNSKDNQKIWRVQIEGGYKKKPKRFYTFSREWLSPEANNIIDEYVASDVFHRIEEAIEHFFPYIKHRRLDMACGQFIKEYNTINPFVAVCGSPGSGKTDFLMMQALQRATADDVVIILDPTNSYCEYEWSQHKVPKKIVDERVLFWDMSVKGFPIDLLDFSNCTNVYQKRERLFSMLLSGSHLSGCNQLNILMTAVEIMVDKIENGEKNMYNLIVGSFGDKKDEIKVMNRVLSVFSTIATNNEAPPGWDKLLADRGKIIVISTGNATVKVDCNPLDMVADHLYSYKDAHRAGNVSLILDEIQTMNLDIGAPIDILLSNGRKVNIAAFLASQRYSNGNDNLGRVFDYCGTKIFFSPMESCIEAVSEKTHISVDVLRGFEQGECAFIGPAYSEHKGKNIPIRNALIGVTYRPPYVGSYD</sequence>
<dbReference type="InterPro" id="IPR027417">
    <property type="entry name" value="P-loop_NTPase"/>
</dbReference>
<dbReference type="RefSeq" id="WP_074718954.1">
    <property type="nucleotide sequence ID" value="NZ_FNWV01000018.1"/>
</dbReference>
<protein>
    <recommendedName>
        <fullName evidence="3">AAA-like domain-containing protein</fullName>
    </recommendedName>
</protein>
<gene>
    <name evidence="1" type="ORF">SAMN02910265_03069</name>
</gene>
<dbReference type="Gene3D" id="3.40.50.300">
    <property type="entry name" value="P-loop containing nucleotide triphosphate hydrolases"/>
    <property type="match status" value="1"/>
</dbReference>
<reference evidence="1 2" key="1">
    <citation type="submission" date="2016-10" db="EMBL/GenBank/DDBJ databases">
        <authorList>
            <person name="de Groot N.N."/>
        </authorList>
    </citation>
    <scope>NUCLEOTIDE SEQUENCE [LARGE SCALE GENOMIC DNA]</scope>
    <source>
        <strain evidence="1 2">YAD2003</strain>
    </source>
</reference>
<dbReference type="EMBL" id="FNWV01000018">
    <property type="protein sequence ID" value="SEH85759.1"/>
    <property type="molecule type" value="Genomic_DNA"/>
</dbReference>
<evidence type="ECO:0000313" key="1">
    <source>
        <dbReference type="EMBL" id="SEH85759.1"/>
    </source>
</evidence>
<dbReference type="Proteomes" id="UP000183190">
    <property type="component" value="Unassembled WGS sequence"/>
</dbReference>
<dbReference type="SUPFAM" id="SSF52540">
    <property type="entry name" value="P-loop containing nucleoside triphosphate hydrolases"/>
    <property type="match status" value="1"/>
</dbReference>
<dbReference type="OrthoDB" id="1813970at2"/>
<name>A0A1H6LI68_RUMFL</name>
<evidence type="ECO:0000313" key="2">
    <source>
        <dbReference type="Proteomes" id="UP000183190"/>
    </source>
</evidence>
<accession>A0A1H6LI68</accession>